<organism evidence="2 3">
    <name type="scientific">Aureobasidium mustum</name>
    <dbReference type="NCBI Taxonomy" id="2773714"/>
    <lineage>
        <taxon>Eukaryota</taxon>
        <taxon>Fungi</taxon>
        <taxon>Dikarya</taxon>
        <taxon>Ascomycota</taxon>
        <taxon>Pezizomycotina</taxon>
        <taxon>Dothideomycetes</taxon>
        <taxon>Dothideomycetidae</taxon>
        <taxon>Dothideales</taxon>
        <taxon>Saccotheciaceae</taxon>
        <taxon>Aureobasidium</taxon>
    </lineage>
</organism>
<evidence type="ECO:0000313" key="2">
    <source>
        <dbReference type="EMBL" id="CAD0093008.1"/>
    </source>
</evidence>
<gene>
    <name evidence="2" type="ORF">AWRI4233_LOCUS3991</name>
</gene>
<evidence type="ECO:0000313" key="3">
    <source>
        <dbReference type="Proteomes" id="UP000714618"/>
    </source>
</evidence>
<feature type="region of interest" description="Disordered" evidence="1">
    <location>
        <begin position="39"/>
        <end position="72"/>
    </location>
</feature>
<sequence>MSTKSRQLVTSENYQSITQAYLPPPCYPLELLDEELLDEELPDEELLEEELLDEEDELDEEELDEDELDDELLDDELEDELDEEELDDEELDDELPDETLLHEELLDEELLTLLLLLLPLSDEAEPLALANQALFDEDMFCVEDVLPKEDMLLEENVLYEEDASSPLCTCTAAIITPPTLNGRRLNNSVARTLGVSAPARALDAAGANGKSNQANRKS</sequence>
<dbReference type="AlphaFoldDB" id="A0A9N8JQX8"/>
<reference evidence="2" key="1">
    <citation type="submission" date="2020-06" db="EMBL/GenBank/DDBJ databases">
        <authorList>
            <person name="Onetto C."/>
        </authorList>
    </citation>
    <scope>NUCLEOTIDE SEQUENCE</scope>
</reference>
<name>A0A9N8JQX8_9PEZI</name>
<dbReference type="EMBL" id="CAIJEO010000005">
    <property type="protein sequence ID" value="CAD0093008.1"/>
    <property type="molecule type" value="Genomic_DNA"/>
</dbReference>
<comment type="caution">
    <text evidence="2">The sequence shown here is derived from an EMBL/GenBank/DDBJ whole genome shotgun (WGS) entry which is preliminary data.</text>
</comment>
<dbReference type="OrthoDB" id="3940694at2759"/>
<proteinExistence type="predicted"/>
<accession>A0A9N8JQX8</accession>
<protein>
    <submittedName>
        <fullName evidence="2">Uncharacterized protein</fullName>
    </submittedName>
</protein>
<evidence type="ECO:0000256" key="1">
    <source>
        <dbReference type="SAM" id="MobiDB-lite"/>
    </source>
</evidence>
<keyword evidence="3" id="KW-1185">Reference proteome</keyword>
<dbReference type="Proteomes" id="UP000714618">
    <property type="component" value="Unassembled WGS sequence"/>
</dbReference>